<dbReference type="InterPro" id="IPR018461">
    <property type="entry name" value="Na/H_Antiport_NhaC-like_C"/>
</dbReference>
<evidence type="ECO:0000256" key="2">
    <source>
        <dbReference type="ARBA" id="ARBA00022448"/>
    </source>
</evidence>
<dbReference type="AlphaFoldDB" id="A0A1M6HU25"/>
<gene>
    <name evidence="11" type="ORF">SAMN02745751_02109</name>
</gene>
<feature type="transmembrane region" description="Helical" evidence="9">
    <location>
        <begin position="405"/>
        <end position="430"/>
    </location>
</feature>
<name>A0A1M6HU25_9FIRM</name>
<evidence type="ECO:0000313" key="11">
    <source>
        <dbReference type="EMBL" id="SHJ25695.1"/>
    </source>
</evidence>
<dbReference type="OrthoDB" id="9762978at2"/>
<feature type="transmembrane region" description="Helical" evidence="9">
    <location>
        <begin position="211"/>
        <end position="230"/>
    </location>
</feature>
<feature type="transmembrane region" description="Helical" evidence="9">
    <location>
        <begin position="76"/>
        <end position="99"/>
    </location>
</feature>
<evidence type="ECO:0000256" key="1">
    <source>
        <dbReference type="ARBA" id="ARBA00004651"/>
    </source>
</evidence>
<reference evidence="11 12" key="1">
    <citation type="submission" date="2016-11" db="EMBL/GenBank/DDBJ databases">
        <authorList>
            <person name="Jaros S."/>
            <person name="Januszkiewicz K."/>
            <person name="Wedrychowicz H."/>
        </authorList>
    </citation>
    <scope>NUCLEOTIDE SEQUENCE [LARGE SCALE GENOMIC DNA]</scope>
    <source>
        <strain evidence="11 12">DSM 17477</strain>
    </source>
</reference>
<evidence type="ECO:0000256" key="7">
    <source>
        <dbReference type="ARBA" id="ARBA00023136"/>
    </source>
</evidence>
<feature type="transmembrane region" description="Helical" evidence="9">
    <location>
        <begin position="105"/>
        <end position="126"/>
    </location>
</feature>
<dbReference type="Pfam" id="PF03553">
    <property type="entry name" value="Na_H_antiporter"/>
    <property type="match status" value="1"/>
</dbReference>
<feature type="transmembrane region" description="Helical" evidence="9">
    <location>
        <begin position="236"/>
        <end position="262"/>
    </location>
</feature>
<evidence type="ECO:0000259" key="10">
    <source>
        <dbReference type="Pfam" id="PF03553"/>
    </source>
</evidence>
<dbReference type="RefSeq" id="WP_073049542.1">
    <property type="nucleotide sequence ID" value="NZ_FQZL01000014.1"/>
</dbReference>
<accession>A0A1M6HU25</accession>
<feature type="transmembrane region" description="Helical" evidence="9">
    <location>
        <begin position="133"/>
        <end position="153"/>
    </location>
</feature>
<sequence>MKIKKEYKPTFSTAMLIISFLLVTMTMSIIWLDIPIHITLITSVLFTIIVLTIKGLPWSVINESIEYGGKMAMGSVMILMIIGMITGSWIASGTVPMMIYWGLKLISPNIFLVSACIICGIISIVTGSSWSSAATIGVALMGVGAALEINPAMTAGADLFDHIKSMVYTTVPGLIIVLIVYLVLGTKSASTAVNNDTIDAITVAVSSTFKLNPILLLPPAFIIVCAIKKLPALPTLILSAFIASIIAVLVQGESISAIANIMNSGYSSKTGVESIDILLSRGGLQNMMWTVGLIMIVMVYGAILEKSNLMDTFLNKIHRFTKTTGSLIATTVVSSIFINFATASQYLAIVIGGRMYSSAFKEKRLMPKVLSRTLEDAGTVVSPLVPWGLCGVFMANTLGVSTLDYAPYAVLCWVVPIIAVIYGYTGLFVWKIEDIESSNKSIL</sequence>
<dbReference type="GO" id="GO:0005886">
    <property type="term" value="C:plasma membrane"/>
    <property type="evidence" value="ECO:0007669"/>
    <property type="project" value="UniProtKB-SubCell"/>
</dbReference>
<organism evidence="11 12">
    <name type="scientific">Dethiosulfatibacter aminovorans DSM 17477</name>
    <dbReference type="NCBI Taxonomy" id="1121476"/>
    <lineage>
        <taxon>Bacteria</taxon>
        <taxon>Bacillati</taxon>
        <taxon>Bacillota</taxon>
        <taxon>Tissierellia</taxon>
        <taxon>Dethiosulfatibacter</taxon>
    </lineage>
</organism>
<feature type="transmembrane region" description="Helical" evidence="9">
    <location>
        <begin position="377"/>
        <end position="399"/>
    </location>
</feature>
<keyword evidence="6 9" id="KW-1133">Transmembrane helix</keyword>
<evidence type="ECO:0000256" key="4">
    <source>
        <dbReference type="ARBA" id="ARBA00022475"/>
    </source>
</evidence>
<evidence type="ECO:0000256" key="5">
    <source>
        <dbReference type="ARBA" id="ARBA00022692"/>
    </source>
</evidence>
<comment type="subcellular location">
    <subcellularLocation>
        <location evidence="1">Cell membrane</location>
        <topology evidence="1">Multi-pass membrane protein</topology>
    </subcellularLocation>
</comment>
<dbReference type="EMBL" id="FQZL01000014">
    <property type="protein sequence ID" value="SHJ25695.1"/>
    <property type="molecule type" value="Genomic_DNA"/>
</dbReference>
<keyword evidence="4" id="KW-1003">Cell membrane</keyword>
<feature type="domain" description="Na+/H+ antiporter NhaC-like C-terminal" evidence="10">
    <location>
        <begin position="155"/>
        <end position="427"/>
    </location>
</feature>
<feature type="transmembrane region" description="Helical" evidence="9">
    <location>
        <begin position="283"/>
        <end position="303"/>
    </location>
</feature>
<keyword evidence="3" id="KW-0050">Antiport</keyword>
<dbReference type="GO" id="GO:0015297">
    <property type="term" value="F:antiporter activity"/>
    <property type="evidence" value="ECO:0007669"/>
    <property type="project" value="UniProtKB-KW"/>
</dbReference>
<keyword evidence="7 9" id="KW-0472">Membrane</keyword>
<protein>
    <submittedName>
        <fullName evidence="11">Na+:H+ antiporter, NhaC family</fullName>
    </submittedName>
</protein>
<feature type="transmembrane region" description="Helical" evidence="9">
    <location>
        <begin position="323"/>
        <end position="356"/>
    </location>
</feature>
<feature type="transmembrane region" description="Helical" evidence="9">
    <location>
        <begin position="12"/>
        <end position="32"/>
    </location>
</feature>
<evidence type="ECO:0000256" key="8">
    <source>
        <dbReference type="ARBA" id="ARBA00038435"/>
    </source>
</evidence>
<feature type="transmembrane region" description="Helical" evidence="9">
    <location>
        <begin position="38"/>
        <end position="56"/>
    </location>
</feature>
<evidence type="ECO:0000313" key="12">
    <source>
        <dbReference type="Proteomes" id="UP000184052"/>
    </source>
</evidence>
<keyword evidence="5 9" id="KW-0812">Transmembrane</keyword>
<evidence type="ECO:0000256" key="6">
    <source>
        <dbReference type="ARBA" id="ARBA00022989"/>
    </source>
</evidence>
<feature type="transmembrane region" description="Helical" evidence="9">
    <location>
        <begin position="165"/>
        <end position="184"/>
    </location>
</feature>
<evidence type="ECO:0000256" key="3">
    <source>
        <dbReference type="ARBA" id="ARBA00022449"/>
    </source>
</evidence>
<dbReference type="PANTHER" id="PTHR33451">
    <property type="entry name" value="MALATE-2H(+)/NA(+)-LACTATE ANTIPORTER"/>
    <property type="match status" value="1"/>
</dbReference>
<dbReference type="PANTHER" id="PTHR33451:SF3">
    <property type="entry name" value="MALATE-2H(+)_NA(+)-LACTATE ANTIPORTER"/>
    <property type="match status" value="1"/>
</dbReference>
<keyword evidence="2" id="KW-0813">Transport</keyword>
<dbReference type="InterPro" id="IPR052180">
    <property type="entry name" value="NhaC_Na-H+_Antiporter"/>
</dbReference>
<comment type="similarity">
    <text evidence="8">Belongs to the NhaC Na(+)/H(+) (TC 2.A.35) antiporter family.</text>
</comment>
<proteinExistence type="inferred from homology"/>
<dbReference type="Proteomes" id="UP000184052">
    <property type="component" value="Unassembled WGS sequence"/>
</dbReference>
<evidence type="ECO:0000256" key="9">
    <source>
        <dbReference type="SAM" id="Phobius"/>
    </source>
</evidence>
<keyword evidence="12" id="KW-1185">Reference proteome</keyword>